<sequence length="572" mass="62906">MVRSRPTSDAAYRPTRYSDLVASWENAPSPTIEVLLGLRLSIVMPEGDCDEKALEDCLGLAAIGSPIKPVEMARREVERYLTVHEKRGLEKGHPVLFHHLIDRQRVAGRGRGRPRLTDRLNRVADARQFMIAQALHHLGHLLAGEPLSGADQAFHRSGNKVIEDWWPSGLAGREAPNALYDKLLTTFSAGNHVSIYSKFLPPGIKPIRQVMEVYRDFSFADDTTEAAITYWLTVLRAGLLVEGIAQTQQSALIRLSKTDDDEAYERSDIMDFIGANGSRPSLSDLLPVAYFGVPDLGHIARWTSGLHNFYECAAAVGEIARGQRARISYWQAALLLNAFDATEYPDPTVSSGPARYLQAFAFLRAAMTQVRASNWWQSSLLSARVDNYGFRHIALSDDICASAAEFLGSKGVVAATEASPITELLIALAARAGLGPMGKLNEPDNLRLFGAIEGGGMWFDPTQHERFGGDSQMWLDDSVAQCVCQLALEKQSARSLHLGMPTSPHCFADHIAVSEATHQLLRFLTATPLPHHKIDIDVNARWLSDAETAEAKQRGQAAAQYLISKLEAGFDV</sequence>
<evidence type="ECO:0000313" key="1">
    <source>
        <dbReference type="EMBL" id="MBS3849784.1"/>
    </source>
</evidence>
<dbReference type="Proteomes" id="UP000678281">
    <property type="component" value="Unassembled WGS sequence"/>
</dbReference>
<comment type="caution">
    <text evidence="1">The sequence shown here is derived from an EMBL/GenBank/DDBJ whole genome shotgun (WGS) entry which is preliminary data.</text>
</comment>
<dbReference type="RefSeq" id="WP_212659416.1">
    <property type="nucleotide sequence ID" value="NZ_JAGXTP010000002.1"/>
</dbReference>
<evidence type="ECO:0000313" key="2">
    <source>
        <dbReference type="Proteomes" id="UP000678281"/>
    </source>
</evidence>
<reference evidence="1" key="1">
    <citation type="submission" date="2021-04" db="EMBL/GenBank/DDBJ databases">
        <title>Devosia litorisediminis sp. nov., isolated from a sand dune.</title>
        <authorList>
            <person name="Park S."/>
            <person name="Yoon J.-H."/>
        </authorList>
    </citation>
    <scope>NUCLEOTIDE SEQUENCE</scope>
    <source>
        <strain evidence="1">BSSL-BM10</strain>
    </source>
</reference>
<name>A0A942EEI8_9HYPH</name>
<dbReference type="AlphaFoldDB" id="A0A942EEI8"/>
<dbReference type="EMBL" id="JAGXTP010000002">
    <property type="protein sequence ID" value="MBS3849784.1"/>
    <property type="molecule type" value="Genomic_DNA"/>
</dbReference>
<accession>A0A942EEI8</accession>
<proteinExistence type="predicted"/>
<keyword evidence="2" id="KW-1185">Reference proteome</keyword>
<gene>
    <name evidence="1" type="ORF">KD146_13855</name>
</gene>
<organism evidence="1 2">
    <name type="scientific">Devosia litorisediminis</name>
    <dbReference type="NCBI Taxonomy" id="2829817"/>
    <lineage>
        <taxon>Bacteria</taxon>
        <taxon>Pseudomonadati</taxon>
        <taxon>Pseudomonadota</taxon>
        <taxon>Alphaproteobacteria</taxon>
        <taxon>Hyphomicrobiales</taxon>
        <taxon>Devosiaceae</taxon>
        <taxon>Devosia</taxon>
    </lineage>
</organism>
<protein>
    <submittedName>
        <fullName evidence="1">Uncharacterized protein</fullName>
    </submittedName>
</protein>